<dbReference type="Proteomes" id="UP000070299">
    <property type="component" value="Unassembled WGS sequence"/>
</dbReference>
<gene>
    <name evidence="2" type="ORF">AX660_13070</name>
</gene>
<sequence length="123" mass="13673">MKTLPLTVLAISFGLLATSAQAHFDQSVNDQVCDIVKTHDKVKLNQTVKSIQLSMNTLYNNVKCEGQNILQFSINQGAEQVSEYVIKKTSSKYLAKDVELYNSFSPELAQSDIMKSLQAKINS</sequence>
<reference evidence="3" key="1">
    <citation type="submission" date="2016-02" db="EMBL/GenBank/DDBJ databases">
        <authorList>
            <person name="Schultz-Johansen M."/>
            <person name="Glaring M.A."/>
            <person name="Bech P.K."/>
            <person name="Stougaard P."/>
        </authorList>
    </citation>
    <scope>NUCLEOTIDE SEQUENCE [LARGE SCALE GENOMIC DNA]</scope>
    <source>
        <strain evidence="3">S66</strain>
    </source>
</reference>
<evidence type="ECO:0008006" key="4">
    <source>
        <dbReference type="Google" id="ProtNLM"/>
    </source>
</evidence>
<dbReference type="InterPro" id="IPR022193">
    <property type="entry name" value="DUF3718"/>
</dbReference>
<keyword evidence="3" id="KW-1185">Reference proteome</keyword>
<proteinExistence type="predicted"/>
<protein>
    <recommendedName>
        <fullName evidence="4">DUF3718 domain-containing protein</fullName>
    </recommendedName>
</protein>
<comment type="caution">
    <text evidence="2">The sequence shown here is derived from an EMBL/GenBank/DDBJ whole genome shotgun (WGS) entry which is preliminary data.</text>
</comment>
<evidence type="ECO:0000313" key="2">
    <source>
        <dbReference type="EMBL" id="KXI29089.1"/>
    </source>
</evidence>
<dbReference type="RefSeq" id="WP_068376115.1">
    <property type="nucleotide sequence ID" value="NZ_LSNE01000005.1"/>
</dbReference>
<dbReference type="EMBL" id="LSNE01000005">
    <property type="protein sequence ID" value="KXI29089.1"/>
    <property type="molecule type" value="Genomic_DNA"/>
</dbReference>
<dbReference type="AlphaFoldDB" id="A0A136A1I1"/>
<feature type="signal peptide" evidence="1">
    <location>
        <begin position="1"/>
        <end position="22"/>
    </location>
</feature>
<evidence type="ECO:0000313" key="3">
    <source>
        <dbReference type="Proteomes" id="UP000070299"/>
    </source>
</evidence>
<evidence type="ECO:0000256" key="1">
    <source>
        <dbReference type="SAM" id="SignalP"/>
    </source>
</evidence>
<keyword evidence="1" id="KW-0732">Signal</keyword>
<accession>A0A136A1I1</accession>
<name>A0A136A1I1_9ALTE</name>
<organism evidence="2 3">
    <name type="scientific">Paraglaciecola hydrolytica</name>
    <dbReference type="NCBI Taxonomy" id="1799789"/>
    <lineage>
        <taxon>Bacteria</taxon>
        <taxon>Pseudomonadati</taxon>
        <taxon>Pseudomonadota</taxon>
        <taxon>Gammaproteobacteria</taxon>
        <taxon>Alteromonadales</taxon>
        <taxon>Alteromonadaceae</taxon>
        <taxon>Paraglaciecola</taxon>
    </lineage>
</organism>
<feature type="chain" id="PRO_5007469309" description="DUF3718 domain-containing protein" evidence="1">
    <location>
        <begin position="23"/>
        <end position="123"/>
    </location>
</feature>
<dbReference type="Pfam" id="PF12514">
    <property type="entry name" value="DUF3718"/>
    <property type="match status" value="1"/>
</dbReference>
<dbReference type="OrthoDB" id="6197363at2"/>